<evidence type="ECO:0000313" key="2">
    <source>
        <dbReference type="Proteomes" id="UP001596364"/>
    </source>
</evidence>
<gene>
    <name evidence="1" type="ORF">ACFP85_11670</name>
</gene>
<proteinExistence type="predicted"/>
<accession>A0ABW1XN30</accession>
<keyword evidence="2" id="KW-1185">Reference proteome</keyword>
<dbReference type="InterPro" id="IPR008886">
    <property type="entry name" value="UPF0227/Esterase_YqiA"/>
</dbReference>
<dbReference type="RefSeq" id="WP_131259716.1">
    <property type="nucleotide sequence ID" value="NZ_JBHSUS010000001.1"/>
</dbReference>
<reference evidence="2" key="1">
    <citation type="journal article" date="2019" name="Int. J. Syst. Evol. Microbiol.">
        <title>The Global Catalogue of Microorganisms (GCM) 10K type strain sequencing project: providing services to taxonomists for standard genome sequencing and annotation.</title>
        <authorList>
            <consortium name="The Broad Institute Genomics Platform"/>
            <consortium name="The Broad Institute Genome Sequencing Center for Infectious Disease"/>
            <person name="Wu L."/>
            <person name="Ma J."/>
        </authorList>
    </citation>
    <scope>NUCLEOTIDE SEQUENCE [LARGE SCALE GENOMIC DNA]</scope>
    <source>
        <strain evidence="2">CGMCC 1.16031</strain>
    </source>
</reference>
<evidence type="ECO:0000313" key="1">
    <source>
        <dbReference type="EMBL" id="MFC6440802.1"/>
    </source>
</evidence>
<name>A0ABW1XN30_9ALTE</name>
<dbReference type="Proteomes" id="UP001596364">
    <property type="component" value="Unassembled WGS sequence"/>
</dbReference>
<dbReference type="PANTHER" id="PTHR35602:SF3">
    <property type="entry name" value="ESTERASE YQIA"/>
    <property type="match status" value="1"/>
</dbReference>
<protein>
    <submittedName>
        <fullName evidence="1">YqiA/YcfP family alpha/beta fold hydrolase</fullName>
    </submittedName>
</protein>
<dbReference type="PANTHER" id="PTHR35602">
    <property type="entry name" value="ESTERASE YQIA-RELATED"/>
    <property type="match status" value="1"/>
</dbReference>
<dbReference type="Pfam" id="PF05728">
    <property type="entry name" value="UPF0227"/>
    <property type="match status" value="1"/>
</dbReference>
<keyword evidence="1" id="KW-0378">Hydrolase</keyword>
<dbReference type="EMBL" id="JBHSUS010000001">
    <property type="protein sequence ID" value="MFC6440802.1"/>
    <property type="molecule type" value="Genomic_DNA"/>
</dbReference>
<dbReference type="Gene3D" id="3.40.50.1820">
    <property type="entry name" value="alpha/beta hydrolase"/>
    <property type="match status" value="1"/>
</dbReference>
<sequence>MPQLVVYCHGFQSSPQSAKALATRQYFQQHHPKVRLATPQLPCYPGEAQAYLTRLLAPYQDWQLGFIGSSLGGYLSTWLQQTYGGRAVLINPAVKPYALLSEYQMELVQPYTGEIFQLNEQHITELKALDTPTLSAPENLWTLLQTGDETLDYRDAEQKYQHAKLTVEQGGDHSFVGFERHLPAIADFLLK</sequence>
<organism evidence="1 2">
    <name type="scientific">Pseudobowmanella zhangzhouensis</name>
    <dbReference type="NCBI Taxonomy" id="1537679"/>
    <lineage>
        <taxon>Bacteria</taxon>
        <taxon>Pseudomonadati</taxon>
        <taxon>Pseudomonadota</taxon>
        <taxon>Gammaproteobacteria</taxon>
        <taxon>Alteromonadales</taxon>
        <taxon>Alteromonadaceae</taxon>
    </lineage>
</organism>
<comment type="caution">
    <text evidence="1">The sequence shown here is derived from an EMBL/GenBank/DDBJ whole genome shotgun (WGS) entry which is preliminary data.</text>
</comment>
<dbReference type="GO" id="GO:0016787">
    <property type="term" value="F:hydrolase activity"/>
    <property type="evidence" value="ECO:0007669"/>
    <property type="project" value="UniProtKB-KW"/>
</dbReference>
<dbReference type="SUPFAM" id="SSF53474">
    <property type="entry name" value="alpha/beta-Hydrolases"/>
    <property type="match status" value="1"/>
</dbReference>
<dbReference type="InterPro" id="IPR029058">
    <property type="entry name" value="AB_hydrolase_fold"/>
</dbReference>